<evidence type="ECO:0000313" key="4">
    <source>
        <dbReference type="EMBL" id="MDJ1486242.1"/>
    </source>
</evidence>
<keyword evidence="1" id="KW-0805">Transcription regulation</keyword>
<evidence type="ECO:0000313" key="5">
    <source>
        <dbReference type="Proteomes" id="UP001241110"/>
    </source>
</evidence>
<reference evidence="4" key="1">
    <citation type="submission" date="2023-05" db="EMBL/GenBank/DDBJ databases">
        <authorList>
            <person name="Zhang X."/>
        </authorList>
    </citation>
    <scope>NUCLEOTIDE SEQUENCE</scope>
    <source>
        <strain evidence="4">YF14B1</strain>
    </source>
</reference>
<sequence length="193" mass="22194">MRGRPTTFDNEQVLQKAQQVFWTKGYTATSLDDLLNVMQMGSGSFYNIFKGGKKELFRKSIQQRREAFEAFKAELDKSKSPIDQIKDFFRSIANADTETHLKGCIISNTIVEMTFIDQELENEAIEILKEVETMFTQAIRKAQADGTMKNNTDAAILGKYLITFWNGINVTRRMYPNNTILLKQIEMQLEIIS</sequence>
<dbReference type="InterPro" id="IPR036271">
    <property type="entry name" value="Tet_transcr_reg_TetR-rel_C_sf"/>
</dbReference>
<feature type="domain" description="Tetracyclin repressor-like C-terminal" evidence="3">
    <location>
        <begin position="82"/>
        <end position="179"/>
    </location>
</feature>
<dbReference type="InterPro" id="IPR011075">
    <property type="entry name" value="TetR_C"/>
</dbReference>
<dbReference type="PANTHER" id="PTHR47506">
    <property type="entry name" value="TRANSCRIPTIONAL REGULATORY PROTEIN"/>
    <property type="match status" value="1"/>
</dbReference>
<dbReference type="Pfam" id="PF16925">
    <property type="entry name" value="TetR_C_13"/>
    <property type="match status" value="1"/>
</dbReference>
<proteinExistence type="predicted"/>
<dbReference type="PANTHER" id="PTHR47506:SF1">
    <property type="entry name" value="HTH-TYPE TRANSCRIPTIONAL REGULATOR YJDC"/>
    <property type="match status" value="1"/>
</dbReference>
<dbReference type="RefSeq" id="WP_313989685.1">
    <property type="nucleotide sequence ID" value="NZ_JASJOS010000031.1"/>
</dbReference>
<evidence type="ECO:0000259" key="3">
    <source>
        <dbReference type="Pfam" id="PF16925"/>
    </source>
</evidence>
<evidence type="ECO:0000256" key="1">
    <source>
        <dbReference type="ARBA" id="ARBA00023015"/>
    </source>
</evidence>
<dbReference type="Gene3D" id="1.10.10.60">
    <property type="entry name" value="Homeodomain-like"/>
    <property type="match status" value="1"/>
</dbReference>
<dbReference type="AlphaFoldDB" id="A0AAE3UBY4"/>
<accession>A0AAE3UBY4</accession>
<dbReference type="EMBL" id="JASJOS010000031">
    <property type="protein sequence ID" value="MDJ1486242.1"/>
    <property type="molecule type" value="Genomic_DNA"/>
</dbReference>
<dbReference type="Proteomes" id="UP001241110">
    <property type="component" value="Unassembled WGS sequence"/>
</dbReference>
<protein>
    <submittedName>
        <fullName evidence="4">TetR/AcrR family transcriptional regulator</fullName>
    </submittedName>
</protein>
<dbReference type="SUPFAM" id="SSF46689">
    <property type="entry name" value="Homeodomain-like"/>
    <property type="match status" value="1"/>
</dbReference>
<dbReference type="Gene3D" id="1.10.357.10">
    <property type="entry name" value="Tetracycline Repressor, domain 2"/>
    <property type="match status" value="1"/>
</dbReference>
<keyword evidence="2" id="KW-0804">Transcription</keyword>
<comment type="caution">
    <text evidence="4">The sequence shown here is derived from an EMBL/GenBank/DDBJ whole genome shotgun (WGS) entry which is preliminary data.</text>
</comment>
<organism evidence="4 5">
    <name type="scientific">Xanthocytophaga flava</name>
    <dbReference type="NCBI Taxonomy" id="3048013"/>
    <lineage>
        <taxon>Bacteria</taxon>
        <taxon>Pseudomonadati</taxon>
        <taxon>Bacteroidota</taxon>
        <taxon>Cytophagia</taxon>
        <taxon>Cytophagales</taxon>
        <taxon>Rhodocytophagaceae</taxon>
        <taxon>Xanthocytophaga</taxon>
    </lineage>
</organism>
<gene>
    <name evidence="4" type="ORF">QNI16_37510</name>
</gene>
<name>A0AAE3UBY4_9BACT</name>
<evidence type="ECO:0000256" key="2">
    <source>
        <dbReference type="ARBA" id="ARBA00023163"/>
    </source>
</evidence>
<dbReference type="SUPFAM" id="SSF48498">
    <property type="entry name" value="Tetracyclin repressor-like, C-terminal domain"/>
    <property type="match status" value="1"/>
</dbReference>
<dbReference type="InterPro" id="IPR009057">
    <property type="entry name" value="Homeodomain-like_sf"/>
</dbReference>